<dbReference type="InterPro" id="IPR003362">
    <property type="entry name" value="Bact_transf"/>
</dbReference>
<evidence type="ECO:0000256" key="3">
    <source>
        <dbReference type="ARBA" id="ARBA00022679"/>
    </source>
</evidence>
<accession>A0A483ETL1</accession>
<evidence type="ECO:0000256" key="6">
    <source>
        <dbReference type="ARBA" id="ARBA00023136"/>
    </source>
</evidence>
<dbReference type="Gene3D" id="3.40.50.720">
    <property type="entry name" value="NAD(P)-binding Rossmann-like Domain"/>
    <property type="match status" value="1"/>
</dbReference>
<dbReference type="GO" id="GO:0089702">
    <property type="term" value="F:undecaprenyl-phosphate glucose phosphotransferase activity"/>
    <property type="evidence" value="ECO:0007669"/>
    <property type="project" value="UniProtKB-EC"/>
</dbReference>
<reference evidence="9" key="1">
    <citation type="submission" date="2019-01" db="EMBL/GenBank/DDBJ databases">
        <authorList>
            <person name="Lista F."/>
            <person name="Anselmo A."/>
        </authorList>
    </citation>
    <scope>NUCLEOTIDE SEQUENCE</scope>
    <source>
        <strain evidence="9">23S</strain>
    </source>
</reference>
<comment type="caution">
    <text evidence="9">The sequence shown here is derived from an EMBL/GenBank/DDBJ whole genome shotgun (WGS) entry which is preliminary data.</text>
</comment>
<dbReference type="GO" id="GO:0016020">
    <property type="term" value="C:membrane"/>
    <property type="evidence" value="ECO:0007669"/>
    <property type="project" value="UniProtKB-SubCell"/>
</dbReference>
<evidence type="ECO:0000256" key="4">
    <source>
        <dbReference type="ARBA" id="ARBA00022692"/>
    </source>
</evidence>
<dbReference type="Pfam" id="PF13727">
    <property type="entry name" value="CoA_binding_3"/>
    <property type="match status" value="1"/>
</dbReference>
<keyword evidence="5 7" id="KW-1133">Transmembrane helix</keyword>
<feature type="transmembrane region" description="Helical" evidence="7">
    <location>
        <begin position="6"/>
        <end position="28"/>
    </location>
</feature>
<dbReference type="Pfam" id="PF02397">
    <property type="entry name" value="Bac_transf"/>
    <property type="match status" value="1"/>
</dbReference>
<keyword evidence="6 7" id="KW-0472">Membrane</keyword>
<dbReference type="PANTHER" id="PTHR30576:SF21">
    <property type="entry name" value="UDP-GLUCOSE:UNDECAPRENYL-PHOSPHATE GLUCOSE-1-PHOSPHATE TRANSFERASE"/>
    <property type="match status" value="1"/>
</dbReference>
<feature type="domain" description="Bacterial sugar transferase" evidence="8">
    <location>
        <begin position="234"/>
        <end position="416"/>
    </location>
</feature>
<proteinExistence type="inferred from homology"/>
<dbReference type="InterPro" id="IPR017473">
    <property type="entry name" value="Undecaprenyl-P_gluc_Ptfrase"/>
</dbReference>
<evidence type="ECO:0000256" key="7">
    <source>
        <dbReference type="SAM" id="Phobius"/>
    </source>
</evidence>
<dbReference type="AlphaFoldDB" id="A0A483ETL1"/>
<dbReference type="EC" id="2.7.8.31" evidence="9"/>
<keyword evidence="3 9" id="KW-0808">Transferase</keyword>
<protein>
    <submittedName>
        <fullName evidence="9">Undecaprenyl-phosphate glucose phosphotransferase</fullName>
        <ecNumber evidence="9">2.7.8.31</ecNumber>
    </submittedName>
</protein>
<gene>
    <name evidence="9" type="ORF">ETF12_29325</name>
</gene>
<dbReference type="InterPro" id="IPR017475">
    <property type="entry name" value="EPS_sugar_tfrase"/>
</dbReference>
<sequence>YFFNLHYVLMALVALVVFQMIGGITDFYRSWRGVEFSVELILILKNWSLSFLLTLGFVTLFSDFDLTFRTFIFWYLAVCAGFVVTRSLIRALAGFFRRIGYNKRRVAFAGSLPAGISLLETFRKQPWLGFEVKGIYEDSFSGTYDLELYAGKISDLINEARKGTIDRIYIAMHMRDEVAIKNMVSQLTDTTCSVLYIPDVFTFNILQSRTEEINGVPVVPLFDSPLNGINMVFKRLEDIIVSSLILILISPILLVIATAVKTTSKGPVIFRQVRYGMDGKPIKVWKFRSMTVMENDDKVIQATKNDIRVTKVGKFLRSTSLDELPQFFNVLFGQMSVVGPRPHAVSHNEQYRSLIQGYMLRHKVKPGITGLAQINGWRGETDTLEKMEKRIEYDLLYIRGWSIWLDLKIIFLTVFKGFINKSAY</sequence>
<feature type="non-terminal residue" evidence="9">
    <location>
        <position position="1"/>
    </location>
</feature>
<evidence type="ECO:0000256" key="5">
    <source>
        <dbReference type="ARBA" id="ARBA00022989"/>
    </source>
</evidence>
<feature type="transmembrane region" description="Helical" evidence="7">
    <location>
        <begin position="72"/>
        <end position="96"/>
    </location>
</feature>
<dbReference type="NCBIfam" id="TIGR03025">
    <property type="entry name" value="EPS_sugtrans"/>
    <property type="match status" value="1"/>
</dbReference>
<feature type="transmembrane region" description="Helical" evidence="7">
    <location>
        <begin position="239"/>
        <end position="260"/>
    </location>
</feature>
<organism evidence="9">
    <name type="scientific">Klebsiella pneumoniae</name>
    <dbReference type="NCBI Taxonomy" id="573"/>
    <lineage>
        <taxon>Bacteria</taxon>
        <taxon>Pseudomonadati</taxon>
        <taxon>Pseudomonadota</taxon>
        <taxon>Gammaproteobacteria</taxon>
        <taxon>Enterobacterales</taxon>
        <taxon>Enterobacteriaceae</taxon>
        <taxon>Klebsiella/Raoultella group</taxon>
        <taxon>Klebsiella</taxon>
        <taxon>Klebsiella pneumoniae complex</taxon>
    </lineage>
</organism>
<dbReference type="PANTHER" id="PTHR30576">
    <property type="entry name" value="COLANIC BIOSYNTHESIS UDP-GLUCOSE LIPID CARRIER TRANSFERASE"/>
    <property type="match status" value="1"/>
</dbReference>
<dbReference type="NCBIfam" id="NF007518">
    <property type="entry name" value="PRK10124.1"/>
    <property type="match status" value="1"/>
</dbReference>
<feature type="transmembrane region" description="Helical" evidence="7">
    <location>
        <begin position="40"/>
        <end position="60"/>
    </location>
</feature>
<name>A0A483ETL1_KLEPN</name>
<dbReference type="NCBIfam" id="TIGR03023">
    <property type="entry name" value="WcaJ_sugtrans"/>
    <property type="match status" value="1"/>
</dbReference>
<dbReference type="EMBL" id="SDBZ01000088">
    <property type="protein sequence ID" value="TCW84885.1"/>
    <property type="molecule type" value="Genomic_DNA"/>
</dbReference>
<evidence type="ECO:0000256" key="2">
    <source>
        <dbReference type="ARBA" id="ARBA00006464"/>
    </source>
</evidence>
<evidence type="ECO:0000259" key="8">
    <source>
        <dbReference type="Pfam" id="PF02397"/>
    </source>
</evidence>
<comment type="subcellular location">
    <subcellularLocation>
        <location evidence="1">Membrane</location>
        <topology evidence="1">Multi-pass membrane protein</topology>
    </subcellularLocation>
</comment>
<comment type="similarity">
    <text evidence="2">Belongs to the bacterial sugar transferase family.</text>
</comment>
<evidence type="ECO:0000256" key="1">
    <source>
        <dbReference type="ARBA" id="ARBA00004141"/>
    </source>
</evidence>
<keyword evidence="4 7" id="KW-0812">Transmembrane</keyword>
<evidence type="ECO:0000313" key="9">
    <source>
        <dbReference type="EMBL" id="TCW84885.1"/>
    </source>
</evidence>
<dbReference type="GO" id="GO:0009242">
    <property type="term" value="P:colanic acid biosynthetic process"/>
    <property type="evidence" value="ECO:0007669"/>
    <property type="project" value="TreeGrafter"/>
</dbReference>